<proteinExistence type="predicted"/>
<evidence type="ECO:0000256" key="2">
    <source>
        <dbReference type="ARBA" id="ARBA00022692"/>
    </source>
</evidence>
<keyword evidence="3 6" id="KW-1133">Transmembrane helix</keyword>
<comment type="subcellular location">
    <subcellularLocation>
        <location evidence="1">Membrane</location>
        <topology evidence="1">Multi-pass membrane protein</topology>
    </subcellularLocation>
</comment>
<dbReference type="InterPro" id="IPR002523">
    <property type="entry name" value="MgTranspt_CorA/ZnTranspt_ZntB"/>
</dbReference>
<protein>
    <submittedName>
        <fullName evidence="7">Uncharacterized protein</fullName>
    </submittedName>
</protein>
<dbReference type="Gene3D" id="1.20.58.340">
    <property type="entry name" value="Magnesium transport protein CorA, transmembrane region"/>
    <property type="match status" value="1"/>
</dbReference>
<feature type="transmembrane region" description="Helical" evidence="6">
    <location>
        <begin position="377"/>
        <end position="400"/>
    </location>
</feature>
<name>A0AAN8MWC4_9PEZI</name>
<evidence type="ECO:0000313" key="7">
    <source>
        <dbReference type="EMBL" id="KAK6351934.1"/>
    </source>
</evidence>
<reference evidence="7 8" key="1">
    <citation type="submission" date="2019-10" db="EMBL/GenBank/DDBJ databases">
        <authorList>
            <person name="Palmer J.M."/>
        </authorList>
    </citation>
    <scope>NUCLEOTIDE SEQUENCE [LARGE SCALE GENOMIC DNA]</scope>
    <source>
        <strain evidence="7 8">TWF718</strain>
    </source>
</reference>
<evidence type="ECO:0000313" key="8">
    <source>
        <dbReference type="Proteomes" id="UP001313282"/>
    </source>
</evidence>
<dbReference type="InterPro" id="IPR050829">
    <property type="entry name" value="CorA_MIT"/>
</dbReference>
<dbReference type="GO" id="GO:0016020">
    <property type="term" value="C:membrane"/>
    <property type="evidence" value="ECO:0007669"/>
    <property type="project" value="UniProtKB-SubCell"/>
</dbReference>
<feature type="compositionally biased region" description="Basic and acidic residues" evidence="5">
    <location>
        <begin position="10"/>
        <end position="23"/>
    </location>
</feature>
<dbReference type="Proteomes" id="UP001313282">
    <property type="component" value="Unassembled WGS sequence"/>
</dbReference>
<dbReference type="GO" id="GO:0046873">
    <property type="term" value="F:metal ion transmembrane transporter activity"/>
    <property type="evidence" value="ECO:0007669"/>
    <property type="project" value="InterPro"/>
</dbReference>
<evidence type="ECO:0000256" key="1">
    <source>
        <dbReference type="ARBA" id="ARBA00004141"/>
    </source>
</evidence>
<evidence type="ECO:0000256" key="6">
    <source>
        <dbReference type="SAM" id="Phobius"/>
    </source>
</evidence>
<dbReference type="Pfam" id="PF01544">
    <property type="entry name" value="CorA"/>
    <property type="match status" value="1"/>
</dbReference>
<feature type="region of interest" description="Disordered" evidence="5">
    <location>
        <begin position="1"/>
        <end position="23"/>
    </location>
</feature>
<dbReference type="PANTHER" id="PTHR47685:SF1">
    <property type="entry name" value="MAGNESIUM TRANSPORT PROTEIN CORA"/>
    <property type="match status" value="1"/>
</dbReference>
<gene>
    <name evidence="7" type="ORF">TWF718_005079</name>
</gene>
<accession>A0AAN8MWC4</accession>
<feature type="region of interest" description="Disordered" evidence="5">
    <location>
        <begin position="417"/>
        <end position="450"/>
    </location>
</feature>
<comment type="caution">
    <text evidence="7">The sequence shown here is derived from an EMBL/GenBank/DDBJ whole genome shotgun (WGS) entry which is preliminary data.</text>
</comment>
<keyword evidence="2 6" id="KW-0812">Transmembrane</keyword>
<dbReference type="EMBL" id="JAVHNR010000002">
    <property type="protein sequence ID" value="KAK6351934.1"/>
    <property type="molecule type" value="Genomic_DNA"/>
</dbReference>
<evidence type="ECO:0000256" key="3">
    <source>
        <dbReference type="ARBA" id="ARBA00022989"/>
    </source>
</evidence>
<dbReference type="PANTHER" id="PTHR47685">
    <property type="entry name" value="MAGNESIUM TRANSPORT PROTEIN CORA"/>
    <property type="match status" value="1"/>
</dbReference>
<evidence type="ECO:0000256" key="4">
    <source>
        <dbReference type="ARBA" id="ARBA00023136"/>
    </source>
</evidence>
<sequence>MRPPGQSKNTQEDQSTKDDVEQEAYRIARTVEMTKFYTETDRESLHCPVSLDKFRNSSLPGSHIRNTDQVLVRYQKSGETGINADKKEDASQLLCMVDRLWVCVVDSDTIVTAFPRPWYKGSMDLYQIILDHIFEEIRSRPPISDVWEMVPLITSVVVSASIAWRCRIVRDHETVFNVFSSAIWVVSEQEIELLDEFTQSASMGAKAVQGTDGELIHDISREINLLKEVKDIGDELNIIKELLQTQANILGELFYYLAKELQTPGGSKIRSIVNWYGSQRGTAMEIQEVSQLLNAAEQVHKNIHHLLDLRQKQANLKEAVWARESSEAAAMQGKTVLVFTVVTIIFLPITFLSSLFALDITSFPHNAAGDLSYPSGWIFPILFGITFAVAAPLITFAFFINEAGSLFTNLRRLFPDKGPEQGGKKEKRNKELSGEEKMKPKDGVEDIEDKSSKWHFLRRRPKAESTGTV</sequence>
<keyword evidence="8" id="KW-1185">Reference proteome</keyword>
<evidence type="ECO:0000256" key="5">
    <source>
        <dbReference type="SAM" id="MobiDB-lite"/>
    </source>
</evidence>
<keyword evidence="4 6" id="KW-0472">Membrane</keyword>
<dbReference type="SUPFAM" id="SSF144083">
    <property type="entry name" value="Magnesium transport protein CorA, transmembrane region"/>
    <property type="match status" value="1"/>
</dbReference>
<dbReference type="AlphaFoldDB" id="A0AAN8MWC4"/>
<organism evidence="7 8">
    <name type="scientific">Orbilia javanica</name>
    <dbReference type="NCBI Taxonomy" id="47235"/>
    <lineage>
        <taxon>Eukaryota</taxon>
        <taxon>Fungi</taxon>
        <taxon>Dikarya</taxon>
        <taxon>Ascomycota</taxon>
        <taxon>Pezizomycotina</taxon>
        <taxon>Orbiliomycetes</taxon>
        <taxon>Orbiliales</taxon>
        <taxon>Orbiliaceae</taxon>
        <taxon>Orbilia</taxon>
    </lineage>
</organism>
<feature type="transmembrane region" description="Helical" evidence="6">
    <location>
        <begin position="336"/>
        <end position="357"/>
    </location>
</feature>
<dbReference type="InterPro" id="IPR045863">
    <property type="entry name" value="CorA_TM1_TM2"/>
</dbReference>